<evidence type="ECO:0000313" key="2">
    <source>
        <dbReference type="EMBL" id="CAE2293760.1"/>
    </source>
</evidence>
<dbReference type="AlphaFoldDB" id="A0A7S4NKC0"/>
<dbReference type="Gene3D" id="3.40.50.300">
    <property type="entry name" value="P-loop containing nucleotide triphosphate hydrolases"/>
    <property type="match status" value="1"/>
</dbReference>
<dbReference type="EMBL" id="HBKR01009516">
    <property type="protein sequence ID" value="CAE2293760.1"/>
    <property type="molecule type" value="Transcribed_RNA"/>
</dbReference>
<gene>
    <name evidence="2" type="ORF">NAES01612_LOCUS6325</name>
</gene>
<protein>
    <submittedName>
        <fullName evidence="2">Uncharacterized protein</fullName>
    </submittedName>
</protein>
<feature type="region of interest" description="Disordered" evidence="1">
    <location>
        <begin position="144"/>
        <end position="182"/>
    </location>
</feature>
<reference evidence="2" key="1">
    <citation type="submission" date="2021-01" db="EMBL/GenBank/DDBJ databases">
        <authorList>
            <person name="Corre E."/>
            <person name="Pelletier E."/>
            <person name="Niang G."/>
            <person name="Scheremetjew M."/>
            <person name="Finn R."/>
            <person name="Kale V."/>
            <person name="Holt S."/>
            <person name="Cochrane G."/>
            <person name="Meng A."/>
            <person name="Brown T."/>
            <person name="Cohen L."/>
        </authorList>
    </citation>
    <scope>NUCLEOTIDE SEQUENCE</scope>
    <source>
        <strain evidence="2">SoJaBio B1-5/56/2</strain>
    </source>
</reference>
<sequence>MNPLESLFNRLEISEHFEKFQSRGISNIHHLRSMDPSEIIGITDSKVGEKLINALSNGSVRVPGTIQADQVHRSENGHPRQRGKGRTTKSTQREKSSSKESAGNTSSDVWMTMGKKQPKAKKSAPMLKVMNGMVTEGFLEKTKTISPRGRAGRLPEKPAADVPEAVADSKKNTESTKPERCKNTDAQLSLSLTDKQISFLFAEKGVRLREIHENFGTSNQRIYFNKNEPRDTVSFQIYGSSLEKCQSTKEAIEKLVGITRQKEEDARFHYHMNEANMNTQAMLYIMRKEDQLGDDSLRSIASYLNFEKRQEAEHFIYFCKNDKVKKGMLDMLIDQFGGVIQMIIYCTGKQAPLLHEHLVKSKTLNQVKPILLIPATKEDRKEFDADALKQRREDALKDFKAGIPSSRINHSEDGKETVLQRLLIATDDYARYARTREIPYVNLIIHYSPPKQREWSLFRSETLARGGKAKAIVGYELTLFSESESSIIEELKDFVAFKKIPHEEEQAYFHRWSQTLTPETQENLYVDYAKVEPMEN</sequence>
<feature type="region of interest" description="Disordered" evidence="1">
    <location>
        <begin position="68"/>
        <end position="123"/>
    </location>
</feature>
<feature type="compositionally biased region" description="Polar residues" evidence="1">
    <location>
        <begin position="99"/>
        <end position="109"/>
    </location>
</feature>
<feature type="compositionally biased region" description="Basic and acidic residues" evidence="1">
    <location>
        <begin position="167"/>
        <end position="182"/>
    </location>
</feature>
<accession>A0A7S4NKC0</accession>
<name>A0A7S4NKC0_9EUKA</name>
<evidence type="ECO:0000256" key="1">
    <source>
        <dbReference type="SAM" id="MobiDB-lite"/>
    </source>
</evidence>
<dbReference type="InterPro" id="IPR027417">
    <property type="entry name" value="P-loop_NTPase"/>
</dbReference>
<proteinExistence type="predicted"/>
<organism evidence="2">
    <name type="scientific">Paramoeba aestuarina</name>
    <dbReference type="NCBI Taxonomy" id="180227"/>
    <lineage>
        <taxon>Eukaryota</taxon>
        <taxon>Amoebozoa</taxon>
        <taxon>Discosea</taxon>
        <taxon>Flabellinia</taxon>
        <taxon>Dactylopodida</taxon>
        <taxon>Paramoebidae</taxon>
        <taxon>Paramoeba</taxon>
    </lineage>
</organism>